<evidence type="ECO:0000256" key="3">
    <source>
        <dbReference type="ARBA" id="ARBA00004961"/>
    </source>
</evidence>
<dbReference type="NCBIfam" id="TIGR01198">
    <property type="entry name" value="pgl"/>
    <property type="match status" value="1"/>
</dbReference>
<comment type="caution">
    <text evidence="9">The sequence shown here is derived from an EMBL/GenBank/DDBJ whole genome shotgun (WGS) entry which is preliminary data.</text>
</comment>
<evidence type="ECO:0000259" key="8">
    <source>
        <dbReference type="Pfam" id="PF01182"/>
    </source>
</evidence>
<keyword evidence="7 9" id="KW-0378">Hydrolase</keyword>
<evidence type="ECO:0000256" key="6">
    <source>
        <dbReference type="ARBA" id="ARBA00020337"/>
    </source>
</evidence>
<gene>
    <name evidence="7 9" type="primary">pgl</name>
    <name evidence="9" type="ORF">GRQ65_04035</name>
</gene>
<dbReference type="EC" id="3.1.1.31" evidence="5 7"/>
<dbReference type="PANTHER" id="PTHR11054:SF0">
    <property type="entry name" value="6-PHOSPHOGLUCONOLACTONASE"/>
    <property type="match status" value="1"/>
</dbReference>
<organism evidence="9 10">
    <name type="scientific">Nocardioides flavescens</name>
    <dbReference type="NCBI Taxonomy" id="2691959"/>
    <lineage>
        <taxon>Bacteria</taxon>
        <taxon>Bacillati</taxon>
        <taxon>Actinomycetota</taxon>
        <taxon>Actinomycetes</taxon>
        <taxon>Propionibacteriales</taxon>
        <taxon>Nocardioidaceae</taxon>
        <taxon>Nocardioides</taxon>
    </lineage>
</organism>
<dbReference type="RefSeq" id="WP_160875401.1">
    <property type="nucleotide sequence ID" value="NZ_WUEK01000002.1"/>
</dbReference>
<evidence type="ECO:0000256" key="7">
    <source>
        <dbReference type="RuleBase" id="RU365095"/>
    </source>
</evidence>
<protein>
    <recommendedName>
        <fullName evidence="6 7">6-phosphogluconolactonase</fullName>
        <shortName evidence="7">6PGL</shortName>
        <ecNumber evidence="5 7">3.1.1.31</ecNumber>
    </recommendedName>
</protein>
<accession>A0A6L7ESZ9</accession>
<reference evidence="9 10" key="1">
    <citation type="submission" date="2019-12" db="EMBL/GenBank/DDBJ databases">
        <authorList>
            <person name="Kun Z."/>
        </authorList>
    </citation>
    <scope>NUCLEOTIDE SEQUENCE [LARGE SCALE GENOMIC DNA]</scope>
    <source>
        <strain evidence="9 10">YIM 123512</strain>
    </source>
</reference>
<evidence type="ECO:0000256" key="1">
    <source>
        <dbReference type="ARBA" id="ARBA00000832"/>
    </source>
</evidence>
<dbReference type="GO" id="GO:0017057">
    <property type="term" value="F:6-phosphogluconolactonase activity"/>
    <property type="evidence" value="ECO:0007669"/>
    <property type="project" value="UniProtKB-UniRule"/>
</dbReference>
<evidence type="ECO:0000256" key="4">
    <source>
        <dbReference type="ARBA" id="ARBA00010662"/>
    </source>
</evidence>
<proteinExistence type="inferred from homology"/>
<dbReference type="Pfam" id="PF01182">
    <property type="entry name" value="Glucosamine_iso"/>
    <property type="match status" value="1"/>
</dbReference>
<evidence type="ECO:0000256" key="2">
    <source>
        <dbReference type="ARBA" id="ARBA00002681"/>
    </source>
</evidence>
<feature type="domain" description="Glucosamine/galactosamine-6-phosphate isomerase" evidence="8">
    <location>
        <begin position="12"/>
        <end position="237"/>
    </location>
</feature>
<evidence type="ECO:0000313" key="10">
    <source>
        <dbReference type="Proteomes" id="UP000473325"/>
    </source>
</evidence>
<dbReference type="SUPFAM" id="SSF100950">
    <property type="entry name" value="NagB/RpiA/CoA transferase-like"/>
    <property type="match status" value="1"/>
</dbReference>
<comment type="similarity">
    <text evidence="4 7">Belongs to the glucosamine/galactosamine-6-phosphate isomerase family. 6-phosphogluconolactonase subfamily.</text>
</comment>
<dbReference type="InterPro" id="IPR005900">
    <property type="entry name" value="6-phosphogluconolactonase_DevB"/>
</dbReference>
<dbReference type="InterPro" id="IPR039104">
    <property type="entry name" value="6PGL"/>
</dbReference>
<dbReference type="Gene3D" id="3.40.50.1360">
    <property type="match status" value="1"/>
</dbReference>
<dbReference type="CDD" id="cd01400">
    <property type="entry name" value="6PGL"/>
    <property type="match status" value="1"/>
</dbReference>
<sequence length="247" mass="25760">MTVPPRIEVHDTGDALASAVAGELLSRLSDAQAAGRVPQIVLTGGTIAEAIHREVGRLAQVADVEVDWGRVEVWWGDERYVAPDSEDRNAGQARAAFLDAVGVDPARVHEMPSTAEAPDVASGASAYAAAVGEHAAGGDEFDVLMLGVGPDGHVASLFPGFAQLDVTDELAVPVTGSPKPPPERVSLTFPVLNRARSVWFLVSGEPKSDAVAKALADGTDVHETPAAGVSGVEETIWFLDRDAASRL</sequence>
<dbReference type="Proteomes" id="UP000473325">
    <property type="component" value="Unassembled WGS sequence"/>
</dbReference>
<dbReference type="InterPro" id="IPR037171">
    <property type="entry name" value="NagB/RpiA_transferase-like"/>
</dbReference>
<dbReference type="AlphaFoldDB" id="A0A6L7ESZ9"/>
<keyword evidence="10" id="KW-1185">Reference proteome</keyword>
<evidence type="ECO:0000256" key="5">
    <source>
        <dbReference type="ARBA" id="ARBA00013198"/>
    </source>
</evidence>
<comment type="pathway">
    <text evidence="3 7">Carbohydrate degradation; pentose phosphate pathway; D-ribulose 5-phosphate from D-glucose 6-phosphate (oxidative stage): step 2/3.</text>
</comment>
<comment type="catalytic activity">
    <reaction evidence="1 7">
        <text>6-phospho-D-glucono-1,5-lactone + H2O = 6-phospho-D-gluconate + H(+)</text>
        <dbReference type="Rhea" id="RHEA:12556"/>
        <dbReference type="ChEBI" id="CHEBI:15377"/>
        <dbReference type="ChEBI" id="CHEBI:15378"/>
        <dbReference type="ChEBI" id="CHEBI:57955"/>
        <dbReference type="ChEBI" id="CHEBI:58759"/>
        <dbReference type="EC" id="3.1.1.31"/>
    </reaction>
</comment>
<dbReference type="GO" id="GO:0006098">
    <property type="term" value="P:pentose-phosphate shunt"/>
    <property type="evidence" value="ECO:0007669"/>
    <property type="project" value="UniProtKB-UniPathway"/>
</dbReference>
<dbReference type="UniPathway" id="UPA00115">
    <property type="reaction ID" value="UER00409"/>
</dbReference>
<evidence type="ECO:0000313" key="9">
    <source>
        <dbReference type="EMBL" id="MXG88716.1"/>
    </source>
</evidence>
<dbReference type="GO" id="GO:0005975">
    <property type="term" value="P:carbohydrate metabolic process"/>
    <property type="evidence" value="ECO:0007669"/>
    <property type="project" value="UniProtKB-UniRule"/>
</dbReference>
<name>A0A6L7ESZ9_9ACTN</name>
<dbReference type="PANTHER" id="PTHR11054">
    <property type="entry name" value="6-PHOSPHOGLUCONOLACTONASE"/>
    <property type="match status" value="1"/>
</dbReference>
<dbReference type="EMBL" id="WUEK01000002">
    <property type="protein sequence ID" value="MXG88716.1"/>
    <property type="molecule type" value="Genomic_DNA"/>
</dbReference>
<comment type="function">
    <text evidence="2 7">Hydrolysis of 6-phosphogluconolactone to 6-phosphogluconate.</text>
</comment>
<dbReference type="InterPro" id="IPR006148">
    <property type="entry name" value="Glc/Gal-6P_isomerase"/>
</dbReference>